<dbReference type="Proteomes" id="UP000030746">
    <property type="component" value="Unassembled WGS sequence"/>
</dbReference>
<dbReference type="OMA" id="TNDNCAT"/>
<dbReference type="InterPro" id="IPR013320">
    <property type="entry name" value="ConA-like_dom_sf"/>
</dbReference>
<dbReference type="AlphaFoldDB" id="V3ZFI8"/>
<accession>V3ZFI8</accession>
<dbReference type="Gene3D" id="3.50.4.10">
    <property type="entry name" value="Hepatocyte Growth Factor"/>
    <property type="match status" value="1"/>
</dbReference>
<dbReference type="EMBL" id="KB203854">
    <property type="protein sequence ID" value="ESO82832.1"/>
    <property type="molecule type" value="Genomic_DNA"/>
</dbReference>
<dbReference type="PROSITE" id="PS50948">
    <property type="entry name" value="PAN"/>
    <property type="match status" value="1"/>
</dbReference>
<protein>
    <recommendedName>
        <fullName evidence="2">Apple domain-containing protein</fullName>
    </recommendedName>
</protein>
<dbReference type="InterPro" id="IPR003609">
    <property type="entry name" value="Pan_app"/>
</dbReference>
<organism evidence="3 4">
    <name type="scientific">Lottia gigantea</name>
    <name type="common">Giant owl limpet</name>
    <dbReference type="NCBI Taxonomy" id="225164"/>
    <lineage>
        <taxon>Eukaryota</taxon>
        <taxon>Metazoa</taxon>
        <taxon>Spiralia</taxon>
        <taxon>Lophotrochozoa</taxon>
        <taxon>Mollusca</taxon>
        <taxon>Gastropoda</taxon>
        <taxon>Patellogastropoda</taxon>
        <taxon>Lottioidea</taxon>
        <taxon>Lottiidae</taxon>
        <taxon>Lottia</taxon>
    </lineage>
</organism>
<dbReference type="CTD" id="20236858"/>
<evidence type="ECO:0000256" key="1">
    <source>
        <dbReference type="SAM" id="SignalP"/>
    </source>
</evidence>
<feature type="signal peptide" evidence="1">
    <location>
        <begin position="1"/>
        <end position="25"/>
    </location>
</feature>
<keyword evidence="1" id="KW-0732">Signal</keyword>
<evidence type="ECO:0000313" key="3">
    <source>
        <dbReference type="EMBL" id="ESO82832.1"/>
    </source>
</evidence>
<sequence>MIMSPWNCLGIQLAFLFSDFKMLQCATSPKLKWPLCHLSFSYETINANDGIFPKLSDCFEVEDSDSTLFTNAATWKGLFYNGSTFSQVNIPSGNLKNTQFAFSIFINPLVLNGCVLQYIAGTTSNSDVTEIDLCFVSDDLKCIIKSSNGNNLGEVNGGSLTVDSWSLVQFGFHGGDTLVIRVNGGSVTPVSISSVNFRDYGTLTVGNSYDGSQGFIGTLTCLMAFDDALLFQTRLESEEECEDTGNWGKKPYDDFTPPKCILQPSYPGAATTTTATTTTAATTTTTETTTTSVSSTQAFSTASLLYAWPLDNKSYGYETFRNIPPSVSDLSSCPRIECNNTVFPFPAMLFDGAAGSHIKTLINQTIFVKSFTIGFFFYPEFAPSGTVLHIIDQVTVSGLNELRIDVNMCNLTITVKKSASAVCAMLTSNMTKISEWNILIVTRNENTQMISIILNNESITIHDNCSSSHSPRSSEIYIGRTSASFTSFRGYMRCLAIFDDVVNPDLQQICNSAPITSFNALDIECEVTTMNWIYFRKVNALMRPDVGKAEIKRMEAMQLKSCAVNCLNSRFCRSFVFDIAQKLCFLYDFVTRNGLVENNSGNYYIVINKLQQL</sequence>
<dbReference type="RefSeq" id="XP_009066623.1">
    <property type="nucleotide sequence ID" value="XM_009068375.1"/>
</dbReference>
<reference evidence="3 4" key="1">
    <citation type="journal article" date="2013" name="Nature">
        <title>Insights into bilaterian evolution from three spiralian genomes.</title>
        <authorList>
            <person name="Simakov O."/>
            <person name="Marletaz F."/>
            <person name="Cho S.J."/>
            <person name="Edsinger-Gonzales E."/>
            <person name="Havlak P."/>
            <person name="Hellsten U."/>
            <person name="Kuo D.H."/>
            <person name="Larsson T."/>
            <person name="Lv J."/>
            <person name="Arendt D."/>
            <person name="Savage R."/>
            <person name="Osoegawa K."/>
            <person name="de Jong P."/>
            <person name="Grimwood J."/>
            <person name="Chapman J.A."/>
            <person name="Shapiro H."/>
            <person name="Aerts A."/>
            <person name="Otillar R.P."/>
            <person name="Terry A.Y."/>
            <person name="Boore J.L."/>
            <person name="Grigoriev I.V."/>
            <person name="Lindberg D.R."/>
            <person name="Seaver E.C."/>
            <person name="Weisblat D.A."/>
            <person name="Putnam N.H."/>
            <person name="Rokhsar D.S."/>
        </authorList>
    </citation>
    <scope>NUCLEOTIDE SEQUENCE [LARGE SCALE GENOMIC DNA]</scope>
</reference>
<proteinExistence type="predicted"/>
<dbReference type="Pfam" id="PF00024">
    <property type="entry name" value="PAN_1"/>
    <property type="match status" value="1"/>
</dbReference>
<name>V3ZFI8_LOTGI</name>
<gene>
    <name evidence="3" type="ORF">LOTGIDRAFT_155867</name>
</gene>
<evidence type="ECO:0000259" key="2">
    <source>
        <dbReference type="PROSITE" id="PS50948"/>
    </source>
</evidence>
<dbReference type="HOGENOM" id="CLU_493723_0_0_1"/>
<evidence type="ECO:0000313" key="4">
    <source>
        <dbReference type="Proteomes" id="UP000030746"/>
    </source>
</evidence>
<dbReference type="GeneID" id="20236858"/>
<dbReference type="Gene3D" id="2.60.120.200">
    <property type="match status" value="1"/>
</dbReference>
<dbReference type="SUPFAM" id="SSF57414">
    <property type="entry name" value="Hairpin loop containing domain-like"/>
    <property type="match status" value="1"/>
</dbReference>
<dbReference type="SUPFAM" id="SSF49899">
    <property type="entry name" value="Concanavalin A-like lectins/glucanases"/>
    <property type="match status" value="2"/>
</dbReference>
<dbReference type="OrthoDB" id="10639980at2759"/>
<dbReference type="KEGG" id="lgi:LOTGIDRAFT_155867"/>
<feature type="chain" id="PRO_5004715230" description="Apple domain-containing protein" evidence="1">
    <location>
        <begin position="26"/>
        <end position="613"/>
    </location>
</feature>
<dbReference type="Pfam" id="PF13385">
    <property type="entry name" value="Laminin_G_3"/>
    <property type="match status" value="2"/>
</dbReference>
<keyword evidence="4" id="KW-1185">Reference proteome</keyword>
<feature type="domain" description="Apple" evidence="2">
    <location>
        <begin position="525"/>
        <end position="608"/>
    </location>
</feature>